<feature type="transmembrane region" description="Helical" evidence="1">
    <location>
        <begin position="20"/>
        <end position="44"/>
    </location>
</feature>
<evidence type="ECO:0000256" key="1">
    <source>
        <dbReference type="SAM" id="Phobius"/>
    </source>
</evidence>
<sequence>MGFRVSFADLVAGLVADLVAGLVTGLVAGLIAGLVAGLVAELLAGSYADFFAANRWDRRTVGNCDKFLLSNRCLMSSKTTMARRPQTSLGRTVVGAAEESHPTVVWR</sequence>
<name>A0AA40GH60_9HYME</name>
<proteinExistence type="predicted"/>
<accession>A0AA40GH60</accession>
<gene>
    <name evidence="2" type="ORF">K0M31_002240</name>
</gene>
<keyword evidence="1" id="KW-0812">Transmembrane</keyword>
<dbReference type="AlphaFoldDB" id="A0AA40GH60"/>
<protein>
    <submittedName>
        <fullName evidence="2">Uncharacterized protein</fullName>
    </submittedName>
</protein>
<organism evidence="2 3">
    <name type="scientific">Melipona bicolor</name>
    <dbReference type="NCBI Taxonomy" id="60889"/>
    <lineage>
        <taxon>Eukaryota</taxon>
        <taxon>Metazoa</taxon>
        <taxon>Ecdysozoa</taxon>
        <taxon>Arthropoda</taxon>
        <taxon>Hexapoda</taxon>
        <taxon>Insecta</taxon>
        <taxon>Pterygota</taxon>
        <taxon>Neoptera</taxon>
        <taxon>Endopterygota</taxon>
        <taxon>Hymenoptera</taxon>
        <taxon>Apocrita</taxon>
        <taxon>Aculeata</taxon>
        <taxon>Apoidea</taxon>
        <taxon>Anthophila</taxon>
        <taxon>Apidae</taxon>
        <taxon>Melipona</taxon>
    </lineage>
</organism>
<comment type="caution">
    <text evidence="2">The sequence shown here is derived from an EMBL/GenBank/DDBJ whole genome shotgun (WGS) entry which is preliminary data.</text>
</comment>
<keyword evidence="1" id="KW-0472">Membrane</keyword>
<evidence type="ECO:0000313" key="3">
    <source>
        <dbReference type="Proteomes" id="UP001177670"/>
    </source>
</evidence>
<reference evidence="2" key="1">
    <citation type="submission" date="2021-10" db="EMBL/GenBank/DDBJ databases">
        <title>Melipona bicolor Genome sequencing and assembly.</title>
        <authorList>
            <person name="Araujo N.S."/>
            <person name="Arias M.C."/>
        </authorList>
    </citation>
    <scope>NUCLEOTIDE SEQUENCE</scope>
    <source>
        <strain evidence="2">USP_2M_L1-L4_2017</strain>
        <tissue evidence="2">Whole body</tissue>
    </source>
</reference>
<dbReference type="Proteomes" id="UP001177670">
    <property type="component" value="Unassembled WGS sequence"/>
</dbReference>
<keyword evidence="1" id="KW-1133">Transmembrane helix</keyword>
<evidence type="ECO:0000313" key="2">
    <source>
        <dbReference type="EMBL" id="KAK1137746.1"/>
    </source>
</evidence>
<dbReference type="EMBL" id="JAHYIQ010000001">
    <property type="protein sequence ID" value="KAK1137746.1"/>
    <property type="molecule type" value="Genomic_DNA"/>
</dbReference>
<keyword evidence="3" id="KW-1185">Reference proteome</keyword>